<keyword evidence="3" id="KW-1185">Reference proteome</keyword>
<evidence type="ECO:0000256" key="1">
    <source>
        <dbReference type="SAM" id="MobiDB-lite"/>
    </source>
</evidence>
<gene>
    <name evidence="2" type="ORF">DY000_02010576</name>
</gene>
<dbReference type="EMBL" id="QGKV02000832">
    <property type="protein sequence ID" value="KAF3552273.1"/>
    <property type="molecule type" value="Genomic_DNA"/>
</dbReference>
<protein>
    <submittedName>
        <fullName evidence="2">Uncharacterized protein</fullName>
    </submittedName>
</protein>
<organism evidence="2 3">
    <name type="scientific">Brassica cretica</name>
    <name type="common">Mustard</name>
    <dbReference type="NCBI Taxonomy" id="69181"/>
    <lineage>
        <taxon>Eukaryota</taxon>
        <taxon>Viridiplantae</taxon>
        <taxon>Streptophyta</taxon>
        <taxon>Embryophyta</taxon>
        <taxon>Tracheophyta</taxon>
        <taxon>Spermatophyta</taxon>
        <taxon>Magnoliopsida</taxon>
        <taxon>eudicotyledons</taxon>
        <taxon>Gunneridae</taxon>
        <taxon>Pentapetalae</taxon>
        <taxon>rosids</taxon>
        <taxon>malvids</taxon>
        <taxon>Brassicales</taxon>
        <taxon>Brassicaceae</taxon>
        <taxon>Brassiceae</taxon>
        <taxon>Brassica</taxon>
    </lineage>
</organism>
<name>A0ABQ7CLK6_BRACR</name>
<proteinExistence type="predicted"/>
<reference evidence="2 3" key="1">
    <citation type="journal article" date="2020" name="BMC Genomics">
        <title>Intraspecific diversification of the crop wild relative Brassica cretica Lam. using demographic model selection.</title>
        <authorList>
            <person name="Kioukis A."/>
            <person name="Michalopoulou V.A."/>
            <person name="Briers L."/>
            <person name="Pirintsos S."/>
            <person name="Studholme D.J."/>
            <person name="Pavlidis P."/>
            <person name="Sarris P.F."/>
        </authorList>
    </citation>
    <scope>NUCLEOTIDE SEQUENCE [LARGE SCALE GENOMIC DNA]</scope>
    <source>
        <strain evidence="3">cv. PFS-1207/04</strain>
    </source>
</reference>
<feature type="compositionally biased region" description="Polar residues" evidence="1">
    <location>
        <begin position="1"/>
        <end position="11"/>
    </location>
</feature>
<feature type="region of interest" description="Disordered" evidence="1">
    <location>
        <begin position="103"/>
        <end position="138"/>
    </location>
</feature>
<comment type="caution">
    <text evidence="2">The sequence shown here is derived from an EMBL/GenBank/DDBJ whole genome shotgun (WGS) entry which is preliminary data.</text>
</comment>
<evidence type="ECO:0000313" key="2">
    <source>
        <dbReference type="EMBL" id="KAF3552273.1"/>
    </source>
</evidence>
<feature type="compositionally biased region" description="Basic and acidic residues" evidence="1">
    <location>
        <begin position="26"/>
        <end position="35"/>
    </location>
</feature>
<accession>A0ABQ7CLK6</accession>
<evidence type="ECO:0000313" key="3">
    <source>
        <dbReference type="Proteomes" id="UP000266723"/>
    </source>
</evidence>
<dbReference type="Proteomes" id="UP000266723">
    <property type="component" value="Unassembled WGS sequence"/>
</dbReference>
<sequence>MSPTTCMNAQRSLYMRQGKRSLPPPEPEKMHDGLRHQRKRTRAIVSRRDADEAGAMEATASQRQKPDPRDRLLLFCCSLQHKHINFRTVPNFHVKLKQRAPKRFHQRSALESPEFAATTPTSLPELPSSLGKATESPFRPSTISSIFLNWYGHLLLYRNCL</sequence>
<feature type="region of interest" description="Disordered" evidence="1">
    <location>
        <begin position="1"/>
        <end position="67"/>
    </location>
</feature>